<dbReference type="Gene3D" id="2.60.40.1930">
    <property type="match status" value="1"/>
</dbReference>
<evidence type="ECO:0000313" key="2">
    <source>
        <dbReference type="Proteomes" id="UP000732105"/>
    </source>
</evidence>
<gene>
    <name evidence="1" type="ORF">ELS83_10565</name>
</gene>
<comment type="caution">
    <text evidence="1">The sequence shown here is derived from an EMBL/GenBank/DDBJ whole genome shotgun (WGS) entry which is preliminary data.</text>
</comment>
<dbReference type="EMBL" id="RZNH01000015">
    <property type="protein sequence ID" value="NOU60270.1"/>
    <property type="molecule type" value="Genomic_DNA"/>
</dbReference>
<evidence type="ECO:0000313" key="1">
    <source>
        <dbReference type="EMBL" id="NOU60270.1"/>
    </source>
</evidence>
<sequence length="733" mass="84662">MNKQCVHFGIVLILLSHFLFGMSKDLCAQEKVRFTTDRDFYIAGENIWFGLGIFDLEGNDKSKLSKVVYLELLNKENSPVVKHKFYLKNQNIQSCFQLPDDLPTGNYHLRAYTRLMKNRDASLFATKYIGLFNPFLRKNFPKGDKRYNRDTVFYYMENERLLANESNQLLIYACDQYGKPKSIKGSVLNKAEEPIEVLNTESSGYGVLNIVPKIDEKYMLSIDGLRIQLPDVTTETWILKLVETDESYTLRVLGKDKEGLFLDILNGDGKFIKHYKIQANKSIRIEKKDLPNTLLYALLVNESKEIKAFRGFQNYSNSHQLKISHDHKNYKTRELVKVHTSGLDSIKNISVSVVKSCLINDISDQNYTENKEQLLMLKKPSFLIQRRGENILLPEIDGDLISGEIIDLDSGLPIKNEEFTLSFVSQNPSLNVLTTDSLGAFRAVVNRYGREELVIRPKSEIPFSNYKVNLNDDFSYQLPDTKLTDLIIDTIQMKNINKAIINMQVNSIYGKHLSKTVDKILIDANPPFYIKADHTIKIDKFIELPTVEEVIREIVPFVNLRKNKDSYEFVVFEELSLYPRFCETMVFFDGVPIKNTQAILDINPQYLDRIEVVNLDFFLKGEGLGFLLCFYSRNSDMANLDFDNSIFRQVHQGYQYEYKYNSPDYSKPELKNSRLADYRNLLYFNVWDKGNADGTIDWEFYTSDDESEYTIIIKGIDKNGDSVSTSTTFNVAN</sequence>
<proteinExistence type="predicted"/>
<reference evidence="1 2" key="1">
    <citation type="submission" date="2018-12" db="EMBL/GenBank/DDBJ databases">
        <title>Marinifilum JC070 sp. nov., a marine bacterium isolated from Yongle Blue Hole in the South China Sea.</title>
        <authorList>
            <person name="Fu T."/>
        </authorList>
    </citation>
    <scope>NUCLEOTIDE SEQUENCE [LARGE SCALE GENOMIC DNA]</scope>
    <source>
        <strain evidence="1 2">JC070</strain>
    </source>
</reference>
<keyword evidence="2" id="KW-1185">Reference proteome</keyword>
<dbReference type="RefSeq" id="WP_171595556.1">
    <property type="nucleotide sequence ID" value="NZ_RZNH01000015.1"/>
</dbReference>
<name>A0ABX1WVX0_9BACT</name>
<protein>
    <submittedName>
        <fullName evidence="1">Uncharacterized protein</fullName>
    </submittedName>
</protein>
<organism evidence="1 2">
    <name type="scientific">Marinifilum caeruleilacunae</name>
    <dbReference type="NCBI Taxonomy" id="2499076"/>
    <lineage>
        <taxon>Bacteria</taxon>
        <taxon>Pseudomonadati</taxon>
        <taxon>Bacteroidota</taxon>
        <taxon>Bacteroidia</taxon>
        <taxon>Marinilabiliales</taxon>
        <taxon>Marinifilaceae</taxon>
    </lineage>
</organism>
<accession>A0ABX1WVX0</accession>
<dbReference type="Proteomes" id="UP000732105">
    <property type="component" value="Unassembled WGS sequence"/>
</dbReference>